<keyword evidence="3" id="KW-1185">Reference proteome</keyword>
<comment type="caution">
    <text evidence="2">The sequence shown here is derived from an EMBL/GenBank/DDBJ whole genome shotgun (WGS) entry which is preliminary data.</text>
</comment>
<organism evidence="2 3">
    <name type="scientific">Adhaeribacter arboris</name>
    <dbReference type="NCBI Taxonomy" id="2072846"/>
    <lineage>
        <taxon>Bacteria</taxon>
        <taxon>Pseudomonadati</taxon>
        <taxon>Bacteroidota</taxon>
        <taxon>Cytophagia</taxon>
        <taxon>Cytophagales</taxon>
        <taxon>Hymenobacteraceae</taxon>
        <taxon>Adhaeribacter</taxon>
    </lineage>
</organism>
<sequence length="79" mass="9756">MLQVMEYGRQAFVRKVVELPLRPNYPNRRPPLPRYQEPEPYGNNDYERNDDRYDPDNRYEEPERENPTEQCRDILENNR</sequence>
<feature type="compositionally biased region" description="Basic and acidic residues" evidence="1">
    <location>
        <begin position="45"/>
        <end position="79"/>
    </location>
</feature>
<accession>A0A2T2YM98</accession>
<evidence type="ECO:0000256" key="1">
    <source>
        <dbReference type="SAM" id="MobiDB-lite"/>
    </source>
</evidence>
<evidence type="ECO:0000313" key="3">
    <source>
        <dbReference type="Proteomes" id="UP000240357"/>
    </source>
</evidence>
<proteinExistence type="predicted"/>
<evidence type="ECO:0000313" key="2">
    <source>
        <dbReference type="EMBL" id="PSR56617.1"/>
    </source>
</evidence>
<dbReference type="AlphaFoldDB" id="A0A2T2YM98"/>
<protein>
    <submittedName>
        <fullName evidence="2">Uncharacterized protein</fullName>
    </submittedName>
</protein>
<dbReference type="EMBL" id="PYFT01000001">
    <property type="protein sequence ID" value="PSR56617.1"/>
    <property type="molecule type" value="Genomic_DNA"/>
</dbReference>
<name>A0A2T2YM98_9BACT</name>
<feature type="region of interest" description="Disordered" evidence="1">
    <location>
        <begin position="22"/>
        <end position="79"/>
    </location>
</feature>
<dbReference type="Proteomes" id="UP000240357">
    <property type="component" value="Unassembled WGS sequence"/>
</dbReference>
<reference evidence="2 3" key="1">
    <citation type="submission" date="2018-03" db="EMBL/GenBank/DDBJ databases">
        <title>Adhaeribacter sp. HMF7605 Genome sequencing and assembly.</title>
        <authorList>
            <person name="Kang H."/>
            <person name="Kang J."/>
            <person name="Cha I."/>
            <person name="Kim H."/>
            <person name="Joh K."/>
        </authorList>
    </citation>
    <scope>NUCLEOTIDE SEQUENCE [LARGE SCALE GENOMIC DNA]</scope>
    <source>
        <strain evidence="2 3">HMF7605</strain>
    </source>
</reference>
<gene>
    <name evidence="2" type="ORF">AHMF7605_25535</name>
</gene>